<comment type="similarity">
    <text evidence="2 8">Belongs to the glycosyltransferase 92 family.</text>
</comment>
<dbReference type="GO" id="GO:0016757">
    <property type="term" value="F:glycosyltransferase activity"/>
    <property type="evidence" value="ECO:0007669"/>
    <property type="project" value="UniProtKB-UniRule"/>
</dbReference>
<reference evidence="9" key="1">
    <citation type="submission" date="2021-12" db="EMBL/GenBank/DDBJ databases">
        <authorList>
            <person name="Martin H S."/>
        </authorList>
    </citation>
    <scope>NUCLEOTIDE SEQUENCE</scope>
</reference>
<evidence type="ECO:0000313" key="10">
    <source>
        <dbReference type="Proteomes" id="UP000838878"/>
    </source>
</evidence>
<evidence type="ECO:0000313" key="9">
    <source>
        <dbReference type="EMBL" id="CAH0715525.1"/>
    </source>
</evidence>
<evidence type="ECO:0000256" key="7">
    <source>
        <dbReference type="ARBA" id="ARBA00023136"/>
    </source>
</evidence>
<dbReference type="EC" id="2.4.1.-" evidence="8"/>
<keyword evidence="3 8" id="KW-0328">Glycosyltransferase</keyword>
<comment type="subcellular location">
    <subcellularLocation>
        <location evidence="1">Membrane</location>
        <topology evidence="1">Single-pass membrane protein</topology>
    </subcellularLocation>
</comment>
<evidence type="ECO:0000256" key="2">
    <source>
        <dbReference type="ARBA" id="ARBA00007647"/>
    </source>
</evidence>
<proteinExistence type="inferred from homology"/>
<name>A0A8J9VA07_9NEOP</name>
<dbReference type="InterPro" id="IPR008166">
    <property type="entry name" value="Glyco_transf_92"/>
</dbReference>
<dbReference type="GO" id="GO:0016020">
    <property type="term" value="C:membrane"/>
    <property type="evidence" value="ECO:0007669"/>
    <property type="project" value="UniProtKB-SubCell"/>
</dbReference>
<evidence type="ECO:0000256" key="4">
    <source>
        <dbReference type="ARBA" id="ARBA00022679"/>
    </source>
</evidence>
<evidence type="ECO:0000256" key="6">
    <source>
        <dbReference type="ARBA" id="ARBA00022989"/>
    </source>
</evidence>
<dbReference type="Pfam" id="PF01697">
    <property type="entry name" value="Glyco_transf_92"/>
    <property type="match status" value="1"/>
</dbReference>
<evidence type="ECO:0000256" key="8">
    <source>
        <dbReference type="RuleBase" id="RU366017"/>
    </source>
</evidence>
<keyword evidence="5" id="KW-0812">Transmembrane</keyword>
<keyword evidence="7" id="KW-0472">Membrane</keyword>
<dbReference type="Proteomes" id="UP000838878">
    <property type="component" value="Chromosome 10"/>
</dbReference>
<feature type="non-terminal residue" evidence="9">
    <location>
        <position position="549"/>
    </location>
</feature>
<accession>A0A8J9VA07</accession>
<sequence length="549" mass="63705">MSRGSRKFVRVTKFLLAGVTVFCVSWIASVNEWHSGVRWRGRRVVQENPPTIRTIVAYSEDKQAELDRPSPVSCNRLPAFPTVPHINNTWFRGVHKTVWQRVKATSVSLYSAYYDERMPQRYIRILAIFHGRNLSSLEQLFCQTRSINPNEYSVEVVAAKPLEIWWHEWDKSTKNVETPILLSCPLTEPLNGPSLISVVTQPCDDPSNGFYLQRSKSSQKYDRTFTICVKDLNFKKDITTNLIEWIETNKLLGADMIDIYMDSLNKDNEDVLLYYRSQGYVRLFQVPIKGKLERKLWQRRRDHIITYNDCLYRNIDESKYIVPLDIDEILLPKISRTWSGLLTRLMHQGWNPEQYSSILVRNVFFFEFLQGVYNYNYSNIQTNKREIYVKRDDVRIDDNENLVLKNIELIDDTNSFKNLLNNNNDGRVRYYSPVCGVSLPVPKLASHIISSALISPVGHYSKSFMLTKRVLTAFNHYPLASLGTAGTTGWSAPFNEVQLNHYKESCNLTIMDECELYARRARIDRSAVRLKKPLIQAIAITLCSKLNNL</sequence>
<dbReference type="PANTHER" id="PTHR21461:SF69">
    <property type="entry name" value="GLYCOSYLTRANSFERASE FAMILY 92 PROTEIN"/>
    <property type="match status" value="1"/>
</dbReference>
<dbReference type="EMBL" id="OV170230">
    <property type="protein sequence ID" value="CAH0715525.1"/>
    <property type="molecule type" value="Genomic_DNA"/>
</dbReference>
<evidence type="ECO:0000256" key="3">
    <source>
        <dbReference type="ARBA" id="ARBA00022676"/>
    </source>
</evidence>
<evidence type="ECO:0000256" key="5">
    <source>
        <dbReference type="ARBA" id="ARBA00022692"/>
    </source>
</evidence>
<organism evidence="9 10">
    <name type="scientific">Brenthis ino</name>
    <name type="common">lesser marbled fritillary</name>
    <dbReference type="NCBI Taxonomy" id="405034"/>
    <lineage>
        <taxon>Eukaryota</taxon>
        <taxon>Metazoa</taxon>
        <taxon>Ecdysozoa</taxon>
        <taxon>Arthropoda</taxon>
        <taxon>Hexapoda</taxon>
        <taxon>Insecta</taxon>
        <taxon>Pterygota</taxon>
        <taxon>Neoptera</taxon>
        <taxon>Endopterygota</taxon>
        <taxon>Lepidoptera</taxon>
        <taxon>Glossata</taxon>
        <taxon>Ditrysia</taxon>
        <taxon>Papilionoidea</taxon>
        <taxon>Nymphalidae</taxon>
        <taxon>Heliconiinae</taxon>
        <taxon>Argynnini</taxon>
        <taxon>Brenthis</taxon>
    </lineage>
</organism>
<gene>
    <name evidence="9" type="ORF">BINO364_LOCUS2437</name>
</gene>
<dbReference type="OrthoDB" id="7917939at2759"/>
<dbReference type="AlphaFoldDB" id="A0A8J9VA07"/>
<keyword evidence="10" id="KW-1185">Reference proteome</keyword>
<keyword evidence="4 8" id="KW-0808">Transferase</keyword>
<protein>
    <recommendedName>
        <fullName evidence="8">Glycosyltransferase family 92 protein</fullName>
        <ecNumber evidence="8">2.4.1.-</ecNumber>
    </recommendedName>
</protein>
<dbReference type="GO" id="GO:0005737">
    <property type="term" value="C:cytoplasm"/>
    <property type="evidence" value="ECO:0007669"/>
    <property type="project" value="TreeGrafter"/>
</dbReference>
<dbReference type="PANTHER" id="PTHR21461">
    <property type="entry name" value="GLYCOSYLTRANSFERASE FAMILY 92 PROTEIN"/>
    <property type="match status" value="1"/>
</dbReference>
<keyword evidence="6" id="KW-1133">Transmembrane helix</keyword>
<evidence type="ECO:0000256" key="1">
    <source>
        <dbReference type="ARBA" id="ARBA00004167"/>
    </source>
</evidence>